<protein>
    <submittedName>
        <fullName evidence="1">Uncharacterized protein</fullName>
    </submittedName>
</protein>
<comment type="caution">
    <text evidence="1">The sequence shown here is derived from an EMBL/GenBank/DDBJ whole genome shotgun (WGS) entry which is preliminary data.</text>
</comment>
<evidence type="ECO:0000313" key="2">
    <source>
        <dbReference type="Proteomes" id="UP000016644"/>
    </source>
</evidence>
<proteinExistence type="predicted"/>
<dbReference type="GeneID" id="56993317"/>
<dbReference type="EMBL" id="AWVK01000028">
    <property type="protein sequence ID" value="ERK44697.1"/>
    <property type="molecule type" value="Genomic_DNA"/>
</dbReference>
<reference evidence="1 2" key="1">
    <citation type="submission" date="2013-06" db="EMBL/GenBank/DDBJ databases">
        <authorList>
            <person name="Weinstock G."/>
            <person name="Sodergren E."/>
            <person name="Lobos E.A."/>
            <person name="Fulton L."/>
            <person name="Fulton R."/>
            <person name="Courtney L."/>
            <person name="Fronick C."/>
            <person name="O'Laughlin M."/>
            <person name="Godfrey J."/>
            <person name="Wilson R.M."/>
            <person name="Miner T."/>
            <person name="Farmer C."/>
            <person name="Delehaunty K."/>
            <person name="Cordes M."/>
            <person name="Minx P."/>
            <person name="Tomlinson C."/>
            <person name="Chen J."/>
            <person name="Wollam A."/>
            <person name="Pepin K.H."/>
            <person name="Bhonagiri V."/>
            <person name="Zhang X."/>
            <person name="Warren W."/>
            <person name="Mitreva M."/>
            <person name="Mardis E.R."/>
            <person name="Wilson R.K."/>
        </authorList>
    </citation>
    <scope>NUCLEOTIDE SEQUENCE [LARGE SCALE GENOMIC DNA]</scope>
    <source>
        <strain evidence="1 2">ATCC 14869</strain>
    </source>
</reference>
<sequence>MLSDDDTLLDGTTFAEFHKNSMAIFNDFRPAYKGTNFDKLVKVLDAGRFARRQNMDEVTSSHAIVNQHGLQLDNTGDDLGIPRNGADDDTYKFLLLSRAMVRNSKGTLNDLIRIAANLLGCDPADIYMKRDRDYNADGAITGTPNTIDLVDVPYNKVKNMFLLNRLPAELERAAIGDTRVNFVNLSVPIEQNAYIGVAVSGFTEIDISVPDSIEVKTSSKVDVNVGSNVGLTYSIDI</sequence>
<evidence type="ECO:0000313" key="1">
    <source>
        <dbReference type="EMBL" id="ERK44697.1"/>
    </source>
</evidence>
<dbReference type="HOGENOM" id="CLU_102135_0_0_9"/>
<dbReference type="Proteomes" id="UP000016644">
    <property type="component" value="Unassembled WGS sequence"/>
</dbReference>
<gene>
    <name evidence="1" type="ORF">HMPREF0495_00763</name>
</gene>
<dbReference type="AlphaFoldDB" id="U2R1Y5"/>
<dbReference type="PATRIC" id="fig|649758.3.peg.688"/>
<organism evidence="1 2">
    <name type="scientific">Levilactobacillus brevis ATCC 14869 = DSM 20054</name>
    <dbReference type="NCBI Taxonomy" id="649758"/>
    <lineage>
        <taxon>Bacteria</taxon>
        <taxon>Bacillati</taxon>
        <taxon>Bacillota</taxon>
        <taxon>Bacilli</taxon>
        <taxon>Lactobacillales</taxon>
        <taxon>Lactobacillaceae</taxon>
        <taxon>Levilactobacillus</taxon>
    </lineage>
</organism>
<dbReference type="RefSeq" id="WP_021742243.1">
    <property type="nucleotide sequence ID" value="NZ_AZCP01000001.1"/>
</dbReference>
<accession>U2R1Y5</accession>
<name>U2R1Y5_LEVBR</name>